<protein>
    <submittedName>
        <fullName evidence="2">Uncharacterized protein</fullName>
    </submittedName>
</protein>
<keyword evidence="1" id="KW-0472">Membrane</keyword>
<reference evidence="2 3" key="1">
    <citation type="journal article" date="2016" name="Nat. Commun.">
        <title>Thousands of microbial genomes shed light on interconnected biogeochemical processes in an aquifer system.</title>
        <authorList>
            <person name="Anantharaman K."/>
            <person name="Brown C.T."/>
            <person name="Hug L.A."/>
            <person name="Sharon I."/>
            <person name="Castelle C.J."/>
            <person name="Probst A.J."/>
            <person name="Thomas B.C."/>
            <person name="Singh A."/>
            <person name="Wilkins M.J."/>
            <person name="Karaoz U."/>
            <person name="Brodie E.L."/>
            <person name="Williams K.H."/>
            <person name="Hubbard S.S."/>
            <person name="Banfield J.F."/>
        </authorList>
    </citation>
    <scope>NUCLEOTIDE SEQUENCE [LARGE SCALE GENOMIC DNA]</scope>
</reference>
<keyword evidence="1" id="KW-1133">Transmembrane helix</keyword>
<proteinExistence type="predicted"/>
<gene>
    <name evidence="2" type="ORF">A3D07_03520</name>
</gene>
<evidence type="ECO:0000313" key="3">
    <source>
        <dbReference type="Proteomes" id="UP000177124"/>
    </source>
</evidence>
<sequence length="167" mass="18663">MQKNIFVITVIVISIIVLSGVVILWMNNEKSRGQPIGNTAEQNAPNIETEVATDPRFPEIKGKLMSGFPEIPVYPGATLIASAKTNRANEQDTGYRAKWETQDAVVKVMKWYQEELPKSGWVYETPNDPNASGEQVAQIKKSDLEGFLEAEREEKGTEIVVEVRITK</sequence>
<dbReference type="AlphaFoldDB" id="A0A1F5GDY7"/>
<evidence type="ECO:0000256" key="1">
    <source>
        <dbReference type="SAM" id="Phobius"/>
    </source>
</evidence>
<name>A0A1F5GDY7_9BACT</name>
<dbReference type="STRING" id="1797716.A3D07_03520"/>
<feature type="transmembrane region" description="Helical" evidence="1">
    <location>
        <begin position="6"/>
        <end position="26"/>
    </location>
</feature>
<dbReference type="Proteomes" id="UP000177124">
    <property type="component" value="Unassembled WGS sequence"/>
</dbReference>
<keyword evidence="1" id="KW-0812">Transmembrane</keyword>
<dbReference type="EMBL" id="MFBF01000055">
    <property type="protein sequence ID" value="OGD90081.1"/>
    <property type="molecule type" value="Genomic_DNA"/>
</dbReference>
<organism evidence="2 3">
    <name type="scientific">Candidatus Curtissbacteria bacterium RIFCSPHIGHO2_02_FULL_42_15</name>
    <dbReference type="NCBI Taxonomy" id="1797716"/>
    <lineage>
        <taxon>Bacteria</taxon>
        <taxon>Candidatus Curtissiibacteriota</taxon>
    </lineage>
</organism>
<accession>A0A1F5GDY7</accession>
<comment type="caution">
    <text evidence="2">The sequence shown here is derived from an EMBL/GenBank/DDBJ whole genome shotgun (WGS) entry which is preliminary data.</text>
</comment>
<evidence type="ECO:0000313" key="2">
    <source>
        <dbReference type="EMBL" id="OGD90081.1"/>
    </source>
</evidence>